<evidence type="ECO:0000313" key="6">
    <source>
        <dbReference type="Proteomes" id="UP001175353"/>
    </source>
</evidence>
<feature type="compositionally biased region" description="Pro residues" evidence="3">
    <location>
        <begin position="574"/>
        <end position="583"/>
    </location>
</feature>
<reference evidence="5" key="1">
    <citation type="submission" date="2023-06" db="EMBL/GenBank/DDBJ databases">
        <title>Black Yeasts Isolated from many extreme environments.</title>
        <authorList>
            <person name="Coleine C."/>
            <person name="Stajich J.E."/>
            <person name="Selbmann L."/>
        </authorList>
    </citation>
    <scope>NUCLEOTIDE SEQUENCE</scope>
    <source>
        <strain evidence="5">CCFEE 5200</strain>
    </source>
</reference>
<dbReference type="PANTHER" id="PTHR10073">
    <property type="entry name" value="DNA MISMATCH REPAIR PROTEIN MLH, PMS, MUTL"/>
    <property type="match status" value="1"/>
</dbReference>
<dbReference type="FunFam" id="3.30.565.10:FF:000017">
    <property type="entry name" value="PMS1 homolog 1, mismatch repair system component"/>
    <property type="match status" value="1"/>
</dbReference>
<dbReference type="Pfam" id="PF01119">
    <property type="entry name" value="DNA_mis_repair"/>
    <property type="match status" value="1"/>
</dbReference>
<accession>A0AAN6QM65</accession>
<feature type="region of interest" description="Disordered" evidence="3">
    <location>
        <begin position="568"/>
        <end position="595"/>
    </location>
</feature>
<evidence type="ECO:0000256" key="1">
    <source>
        <dbReference type="ARBA" id="ARBA00006082"/>
    </source>
</evidence>
<dbReference type="InterPro" id="IPR014721">
    <property type="entry name" value="Ribsml_uS5_D2-typ_fold_subgr"/>
</dbReference>
<dbReference type="GO" id="GO:0140664">
    <property type="term" value="F:ATP-dependent DNA damage sensor activity"/>
    <property type="evidence" value="ECO:0007669"/>
    <property type="project" value="InterPro"/>
</dbReference>
<keyword evidence="2" id="KW-0227">DNA damage</keyword>
<dbReference type="SMART" id="SM01340">
    <property type="entry name" value="DNA_mis_repair"/>
    <property type="match status" value="1"/>
</dbReference>
<comment type="caution">
    <text evidence="5">The sequence shown here is derived from an EMBL/GenBank/DDBJ whole genome shotgun (WGS) entry which is preliminary data.</text>
</comment>
<dbReference type="Pfam" id="PF13589">
    <property type="entry name" value="HATPase_c_3"/>
    <property type="match status" value="1"/>
</dbReference>
<evidence type="ECO:0000313" key="5">
    <source>
        <dbReference type="EMBL" id="KAK0972362.1"/>
    </source>
</evidence>
<dbReference type="InterPro" id="IPR038973">
    <property type="entry name" value="MutL/Mlh/Pms-like"/>
</dbReference>
<evidence type="ECO:0000256" key="3">
    <source>
        <dbReference type="SAM" id="MobiDB-lite"/>
    </source>
</evidence>
<gene>
    <name evidence="5" type="ORF">LTR91_015218</name>
</gene>
<feature type="region of interest" description="Disordered" evidence="3">
    <location>
        <begin position="441"/>
        <end position="486"/>
    </location>
</feature>
<organism evidence="5 6">
    <name type="scientific">Friedmanniomyces endolithicus</name>
    <dbReference type="NCBI Taxonomy" id="329885"/>
    <lineage>
        <taxon>Eukaryota</taxon>
        <taxon>Fungi</taxon>
        <taxon>Dikarya</taxon>
        <taxon>Ascomycota</taxon>
        <taxon>Pezizomycotina</taxon>
        <taxon>Dothideomycetes</taxon>
        <taxon>Dothideomycetidae</taxon>
        <taxon>Mycosphaerellales</taxon>
        <taxon>Teratosphaeriaceae</taxon>
        <taxon>Friedmanniomyces</taxon>
    </lineage>
</organism>
<feature type="region of interest" description="Disordered" evidence="3">
    <location>
        <begin position="704"/>
        <end position="750"/>
    </location>
</feature>
<dbReference type="Gene3D" id="3.30.565.10">
    <property type="entry name" value="Histidine kinase-like ATPase, C-terminal domain"/>
    <property type="match status" value="1"/>
</dbReference>
<evidence type="ECO:0000256" key="2">
    <source>
        <dbReference type="ARBA" id="ARBA00022763"/>
    </source>
</evidence>
<dbReference type="GO" id="GO:0061982">
    <property type="term" value="P:meiosis I cell cycle process"/>
    <property type="evidence" value="ECO:0007669"/>
    <property type="project" value="UniProtKB-ARBA"/>
</dbReference>
<dbReference type="EMBL" id="JAUJLE010000170">
    <property type="protein sequence ID" value="KAK0972362.1"/>
    <property type="molecule type" value="Genomic_DNA"/>
</dbReference>
<comment type="similarity">
    <text evidence="1">Belongs to the DNA mismatch repair MutL/HexB family.</text>
</comment>
<evidence type="ECO:0000259" key="4">
    <source>
        <dbReference type="SMART" id="SM01340"/>
    </source>
</evidence>
<feature type="region of interest" description="Disordered" evidence="3">
    <location>
        <begin position="815"/>
        <end position="883"/>
    </location>
</feature>
<dbReference type="GO" id="GO:0016887">
    <property type="term" value="F:ATP hydrolysis activity"/>
    <property type="evidence" value="ECO:0007669"/>
    <property type="project" value="InterPro"/>
</dbReference>
<dbReference type="Gene3D" id="3.30.230.10">
    <property type="match status" value="1"/>
</dbReference>
<dbReference type="NCBIfam" id="TIGR00585">
    <property type="entry name" value="mutl"/>
    <property type="match status" value="1"/>
</dbReference>
<dbReference type="GO" id="GO:0030983">
    <property type="term" value="F:mismatched DNA binding"/>
    <property type="evidence" value="ECO:0007669"/>
    <property type="project" value="InterPro"/>
</dbReference>
<feature type="domain" description="DNA mismatch repair protein S5" evidence="4">
    <location>
        <begin position="263"/>
        <end position="387"/>
    </location>
</feature>
<dbReference type="GO" id="GO:0032389">
    <property type="term" value="C:MutLalpha complex"/>
    <property type="evidence" value="ECO:0007669"/>
    <property type="project" value="TreeGrafter"/>
</dbReference>
<dbReference type="GO" id="GO:0006298">
    <property type="term" value="P:mismatch repair"/>
    <property type="evidence" value="ECO:0007669"/>
    <property type="project" value="InterPro"/>
</dbReference>
<feature type="compositionally biased region" description="Polar residues" evidence="3">
    <location>
        <begin position="445"/>
        <end position="460"/>
    </location>
</feature>
<name>A0AAN6QM65_9PEZI</name>
<dbReference type="PANTHER" id="PTHR10073:SF41">
    <property type="entry name" value="MISMATCH REPAIR PROTEIN, PUTATIVE (AFU_ORTHOLOGUE AFUA_8G05820)-RELATED"/>
    <property type="match status" value="1"/>
</dbReference>
<dbReference type="SUPFAM" id="SSF55874">
    <property type="entry name" value="ATPase domain of HSP90 chaperone/DNA topoisomerase II/histidine kinase"/>
    <property type="match status" value="1"/>
</dbReference>
<dbReference type="SUPFAM" id="SSF54211">
    <property type="entry name" value="Ribosomal protein S5 domain 2-like"/>
    <property type="match status" value="1"/>
</dbReference>
<feature type="region of interest" description="Disordered" evidence="3">
    <location>
        <begin position="648"/>
        <end position="675"/>
    </location>
</feature>
<dbReference type="GO" id="GO:0005524">
    <property type="term" value="F:ATP binding"/>
    <property type="evidence" value="ECO:0007669"/>
    <property type="project" value="InterPro"/>
</dbReference>
<proteinExistence type="inferred from homology"/>
<protein>
    <recommendedName>
        <fullName evidence="4">DNA mismatch repair protein S5 domain-containing protein</fullName>
    </recommendedName>
</protein>
<dbReference type="InterPro" id="IPR036890">
    <property type="entry name" value="HATPase_C_sf"/>
</dbReference>
<sequence length="1004" mass="109228">MYVEDSSSYVRSMPQVAEKWSVMSRRDLQRDITRQSGATDDAANMAIEKLADGAIATLGAYQTLTDPAALVKELIDNALDANATSIAIEISSNTLDVIQLRDNGHGIAPDDRAMVARPNCTSKLHSFDDIKEVGGSTLGFRGQALASAAEMSGTLTISTRVEGEEVAAAFKISQLGEVVGRERASLPVGTTVRVTDFIKSNPVRRQRTLKDAERCLKSVKQTLQAYAFARPHVRFSLRVLKAKSEKSNYMYAPKPGGSVEDAALKIVGSACVSQCTWSIIEDQGFTLQAFVPRPDSDASKVGNIGTFLAVDRRPVSAARGTLKQLVKIFRDALKKSNASFGGVKEPFMYLSIICPSASYDPNVEPAKDDVLFADAGIVIELARLLFAGIYPPTAVPGTTTFQQPRGQISGLMSHQAVSEDDDDFVTSLEPQRTTVLAIDPDAFGANNTPTPAGTNVQSDPTGAGEPLQRPPFRSNMYGSDDDDTELMDARPATRRAEAGFEELREARKDITVSNPWVMAKINTLIRRPNATEAEDVDDTSVHGVEPLAAAAQLDDSVHARQDCSDPVAAQRLPTPRPSSPPQAAPDFHPSNHVPDFRLARDGRMIGSQTLPAPLCFSSTRSPESSDAVADWLHGQAVVRKPLTYDITLTGQTRPSPEGTPLHAIPEVSRRSPPKRVAQLSLNRPFVSPLADGPPKEKVWFDHLDQSSSRKKSKWQHQQRADDGSLVRQGELGDPTDDPRPLTPPRRNRDIRNYVALVDPTAVDSAVSFVERRNYAHERPASRSHSIEGIESAGQATGFTGARGFMPASELMATEDAFSSPEKTTARPAKRRATRERNALRELSANVPITVQPDDDDGEQAPVGSPPPSRSHPASRRRCTIDDGTGKVLRRKSLRLPLERIPKGQGLHDVEATLMTSVSEVCRLAGKTDEEATFLEWSQPAVDAYDAFAITPNTMEVEVMAERLRELLINHVSDGEMVQDLTKLVQESISARDVHLADTDDLLVS</sequence>
<dbReference type="InterPro" id="IPR013507">
    <property type="entry name" value="DNA_mismatch_S5_2-like"/>
</dbReference>
<keyword evidence="6" id="KW-1185">Reference proteome</keyword>
<dbReference type="AlphaFoldDB" id="A0AAN6QM65"/>
<dbReference type="Proteomes" id="UP001175353">
    <property type="component" value="Unassembled WGS sequence"/>
</dbReference>
<dbReference type="InterPro" id="IPR020568">
    <property type="entry name" value="Ribosomal_Su5_D2-typ_SF"/>
</dbReference>
<dbReference type="InterPro" id="IPR002099">
    <property type="entry name" value="MutL/Mlh/PMS"/>
</dbReference>